<dbReference type="EMBL" id="UINC01012437">
    <property type="protein sequence ID" value="SVA54317.1"/>
    <property type="molecule type" value="Genomic_DNA"/>
</dbReference>
<feature type="domain" description="Alkyl hydroperoxide reductase subunit C/ Thiol specific antioxidant" evidence="1">
    <location>
        <begin position="2"/>
        <end position="73"/>
    </location>
</feature>
<dbReference type="Gene3D" id="3.40.30.10">
    <property type="entry name" value="Glutaredoxin"/>
    <property type="match status" value="1"/>
</dbReference>
<dbReference type="InterPro" id="IPR000866">
    <property type="entry name" value="AhpC/TSA"/>
</dbReference>
<protein>
    <recommendedName>
        <fullName evidence="1">Alkyl hydroperoxide reductase subunit C/ Thiol specific antioxidant domain-containing protein</fullName>
    </recommendedName>
</protein>
<dbReference type="SUPFAM" id="SSF52833">
    <property type="entry name" value="Thioredoxin-like"/>
    <property type="match status" value="1"/>
</dbReference>
<name>A0A381WQU6_9ZZZZ</name>
<dbReference type="GO" id="GO:0016209">
    <property type="term" value="F:antioxidant activity"/>
    <property type="evidence" value="ECO:0007669"/>
    <property type="project" value="InterPro"/>
</dbReference>
<sequence>VERDIQVFGVNDRDQESVRDWVEKESLPFPVILDNERTIAIAFGMSIAGDERYLSNPAEGRRPAVIIDEEGLVLRWLPDLATVEGQIEILSSLD</sequence>
<accession>A0A381WQU6</accession>
<feature type="non-terminal residue" evidence="2">
    <location>
        <position position="1"/>
    </location>
</feature>
<dbReference type="InterPro" id="IPR036249">
    <property type="entry name" value="Thioredoxin-like_sf"/>
</dbReference>
<proteinExistence type="predicted"/>
<gene>
    <name evidence="2" type="ORF">METZ01_LOCUS107171</name>
</gene>
<dbReference type="AlphaFoldDB" id="A0A381WQU6"/>
<reference evidence="2" key="1">
    <citation type="submission" date="2018-05" db="EMBL/GenBank/DDBJ databases">
        <authorList>
            <person name="Lanie J.A."/>
            <person name="Ng W.-L."/>
            <person name="Kazmierczak K.M."/>
            <person name="Andrzejewski T.M."/>
            <person name="Davidsen T.M."/>
            <person name="Wayne K.J."/>
            <person name="Tettelin H."/>
            <person name="Glass J.I."/>
            <person name="Rusch D."/>
            <person name="Podicherti R."/>
            <person name="Tsui H.-C.T."/>
            <person name="Winkler M.E."/>
        </authorList>
    </citation>
    <scope>NUCLEOTIDE SEQUENCE</scope>
</reference>
<dbReference type="Pfam" id="PF00578">
    <property type="entry name" value="AhpC-TSA"/>
    <property type="match status" value="1"/>
</dbReference>
<evidence type="ECO:0000313" key="2">
    <source>
        <dbReference type="EMBL" id="SVA54317.1"/>
    </source>
</evidence>
<organism evidence="2">
    <name type="scientific">marine metagenome</name>
    <dbReference type="NCBI Taxonomy" id="408172"/>
    <lineage>
        <taxon>unclassified sequences</taxon>
        <taxon>metagenomes</taxon>
        <taxon>ecological metagenomes</taxon>
    </lineage>
</organism>
<dbReference type="GO" id="GO:0016491">
    <property type="term" value="F:oxidoreductase activity"/>
    <property type="evidence" value="ECO:0007669"/>
    <property type="project" value="InterPro"/>
</dbReference>
<evidence type="ECO:0000259" key="1">
    <source>
        <dbReference type="Pfam" id="PF00578"/>
    </source>
</evidence>